<dbReference type="Gene3D" id="3.60.10.10">
    <property type="entry name" value="Endonuclease/exonuclease/phosphatase"/>
    <property type="match status" value="2"/>
</dbReference>
<sequence>MAASGSQTRSAETCTRQHGEDPKSSDDNKGRRRSKRRYDDIFNKEKDDHCVTKSNKSPCNNVPDSYSNAKQGNDISSVGEVAHRRPRENRHWNVAQQILSKRVWVRQHFSQDTRRMKRRMEFTVMTYNILAQRYLMDNMYLYGHCPSFVLAWEFRRDRLLNEITYHRADILCFQEMEPCVFKDFQYQLKHLGYIGHYVKKTGDKPDGCATFFKRRKFSLAAVKCVRFNKKVDVLDRDNVALILLLKVHRFGHKKIVVGNTHLLFNPKRGDVRLAQTALLLSSLEEVSFKKETVRWPVIMCGDFNTDPFTPLYTFLTAGHLRYEGIPRHLVSETDFFTNKAVLLSRVLLPRSLGISDQCIRVKSFLQRCNKQGTQYSRDKGNVHSKRGLEDKDTVSSFNQQKEKESSGEQNEDKGASSEYGRQKIETCSVGQKEDKSASSETGEQKNQTCTDKQNDDKSASPESGSQENQTYSGRHNEDRNTSLETGKQKNQTCSGRHNEDKNASSESGKQNNQIGTNRQNEDKNHTSPPSVQKDLTCSGRLLENKDSDEIVVQSLSQRESKDQDSDPRIHQQKDWNQSEKDLTSPLNSLTFETGQLSHTLNLRSVYDHCLGWTGRPGEREITTHHSRASATVDYIFYSTSGSGQHFSGNLQLRDQYSLLSDEDLKQLGSLPNRFLGSDHLSLLAKFALD</sequence>
<dbReference type="GeneID" id="106166538"/>
<dbReference type="PANTHER" id="PTHR12121:SF34">
    <property type="entry name" value="PROTEIN ANGEL"/>
    <property type="match status" value="1"/>
</dbReference>
<dbReference type="RefSeq" id="XP_013400603.1">
    <property type="nucleotide sequence ID" value="XM_013545149.1"/>
</dbReference>
<feature type="compositionally biased region" description="Polar residues" evidence="1">
    <location>
        <begin position="52"/>
        <end position="75"/>
    </location>
</feature>
<dbReference type="Proteomes" id="UP000085678">
    <property type="component" value="Unplaced"/>
</dbReference>
<dbReference type="GO" id="GO:0000175">
    <property type="term" value="F:3'-5'-RNA exonuclease activity"/>
    <property type="evidence" value="ECO:0007669"/>
    <property type="project" value="TreeGrafter"/>
</dbReference>
<proteinExistence type="predicted"/>
<feature type="compositionally biased region" description="Polar residues" evidence="1">
    <location>
        <begin position="1"/>
        <end position="14"/>
    </location>
</feature>
<name>A0A1S3IRA7_LINAN</name>
<feature type="compositionally biased region" description="Polar residues" evidence="1">
    <location>
        <begin position="438"/>
        <end position="451"/>
    </location>
</feature>
<organism evidence="3 4">
    <name type="scientific">Lingula anatina</name>
    <name type="common">Brachiopod</name>
    <name type="synonym">Lingula unguis</name>
    <dbReference type="NCBI Taxonomy" id="7574"/>
    <lineage>
        <taxon>Eukaryota</taxon>
        <taxon>Metazoa</taxon>
        <taxon>Spiralia</taxon>
        <taxon>Lophotrochozoa</taxon>
        <taxon>Brachiopoda</taxon>
        <taxon>Linguliformea</taxon>
        <taxon>Lingulata</taxon>
        <taxon>Lingulida</taxon>
        <taxon>Linguloidea</taxon>
        <taxon>Lingulidae</taxon>
        <taxon>Lingula</taxon>
    </lineage>
</organism>
<protein>
    <submittedName>
        <fullName evidence="4">Protein angel homolog 2 isoform X2</fullName>
    </submittedName>
</protein>
<feature type="compositionally biased region" description="Polar residues" evidence="1">
    <location>
        <begin position="504"/>
        <end position="518"/>
    </location>
</feature>
<evidence type="ECO:0000259" key="2">
    <source>
        <dbReference type="Pfam" id="PF03372"/>
    </source>
</evidence>
<feature type="compositionally biased region" description="Basic and acidic residues" evidence="1">
    <location>
        <begin position="558"/>
        <end position="582"/>
    </location>
</feature>
<evidence type="ECO:0000313" key="4">
    <source>
        <dbReference type="RefSeq" id="XP_013400603.1"/>
    </source>
</evidence>
<dbReference type="PANTHER" id="PTHR12121">
    <property type="entry name" value="CARBON CATABOLITE REPRESSOR PROTEIN 4"/>
    <property type="match status" value="1"/>
</dbReference>
<feature type="compositionally biased region" description="Basic and acidic residues" evidence="1">
    <location>
        <begin position="400"/>
        <end position="424"/>
    </location>
</feature>
<dbReference type="AlphaFoldDB" id="A0A1S3IRA7"/>
<evidence type="ECO:0000256" key="1">
    <source>
        <dbReference type="SAM" id="MobiDB-lite"/>
    </source>
</evidence>
<reference evidence="4" key="1">
    <citation type="submission" date="2025-08" db="UniProtKB">
        <authorList>
            <consortium name="RefSeq"/>
        </authorList>
    </citation>
    <scope>IDENTIFICATION</scope>
    <source>
        <tissue evidence="4">Gonads</tissue>
    </source>
</reference>
<dbReference type="SUPFAM" id="SSF56219">
    <property type="entry name" value="DNase I-like"/>
    <property type="match status" value="1"/>
</dbReference>
<feature type="domain" description="Endonuclease/exonuclease/phosphatase" evidence="2">
    <location>
        <begin position="125"/>
        <end position="322"/>
    </location>
</feature>
<feature type="compositionally biased region" description="Polar residues" evidence="1">
    <location>
        <begin position="460"/>
        <end position="473"/>
    </location>
</feature>
<dbReference type="InterPro" id="IPR036691">
    <property type="entry name" value="Endo/exonu/phosph_ase_sf"/>
</dbReference>
<accession>A0A1S3IRA7</accession>
<feature type="compositionally biased region" description="Polar residues" evidence="1">
    <location>
        <begin position="526"/>
        <end position="535"/>
    </location>
</feature>
<feature type="compositionally biased region" description="Polar residues" evidence="1">
    <location>
        <begin position="482"/>
        <end position="495"/>
    </location>
</feature>
<evidence type="ECO:0000313" key="3">
    <source>
        <dbReference type="Proteomes" id="UP000085678"/>
    </source>
</evidence>
<keyword evidence="3" id="KW-1185">Reference proteome</keyword>
<gene>
    <name evidence="4" type="primary">LOC106166538</name>
</gene>
<dbReference type="InterPro" id="IPR005135">
    <property type="entry name" value="Endo/exonuclease/phosphatase"/>
</dbReference>
<dbReference type="OrthoDB" id="10253982at2759"/>
<feature type="region of interest" description="Disordered" evidence="1">
    <location>
        <begin position="553"/>
        <end position="582"/>
    </location>
</feature>
<dbReference type="Pfam" id="PF03372">
    <property type="entry name" value="Exo_endo_phos"/>
    <property type="match status" value="1"/>
</dbReference>
<feature type="compositionally biased region" description="Basic and acidic residues" evidence="1">
    <location>
        <begin position="37"/>
        <end position="51"/>
    </location>
</feature>
<feature type="region of interest" description="Disordered" evidence="1">
    <location>
        <begin position="1"/>
        <end position="75"/>
    </location>
</feature>
<feature type="compositionally biased region" description="Basic and acidic residues" evidence="1">
    <location>
        <begin position="376"/>
        <end position="393"/>
    </location>
</feature>
<feature type="region of interest" description="Disordered" evidence="1">
    <location>
        <begin position="375"/>
        <end position="535"/>
    </location>
</feature>
<feature type="compositionally biased region" description="Basic and acidic residues" evidence="1">
    <location>
        <begin position="15"/>
        <end position="29"/>
    </location>
</feature>
<dbReference type="InterPro" id="IPR050410">
    <property type="entry name" value="CCR4/nocturin_mRNA_transcr"/>
</dbReference>